<evidence type="ECO:0000313" key="8">
    <source>
        <dbReference type="EMBL" id="SVP90982.1"/>
    </source>
</evidence>
<name>A0A3B0MNC8_THEAN</name>
<dbReference type="Gene3D" id="3.40.50.10330">
    <property type="entry name" value="Probable inorganic polyphosphate/atp-NAD kinase, domain 1"/>
    <property type="match status" value="1"/>
</dbReference>
<dbReference type="GO" id="GO:0005524">
    <property type="term" value="F:ATP binding"/>
    <property type="evidence" value="ECO:0007669"/>
    <property type="project" value="UniProtKB-KW"/>
</dbReference>
<feature type="domain" description="DAGKc" evidence="7">
    <location>
        <begin position="1"/>
        <end position="157"/>
    </location>
</feature>
<dbReference type="SMART" id="SM00045">
    <property type="entry name" value="DAGKa"/>
    <property type="match status" value="1"/>
</dbReference>
<dbReference type="VEuPathDB" id="PiroplasmaDB:TA13375"/>
<sequence length="391" mass="45005">MRHVFIYVNPESGGRNAYHFIKQGVRSLELSKPEPLTLHISSIFEGESGNKPGFIKLREFLKNDEPEQPVFVITAGGDGTLTWVVSEVEKHSINPDLLCFGIIPYGTGNDFARALKWDKFRNLKPFEDNMKPLITYLSRLVKSDPVKHDFWDVFLTLNPGGSFNKINSKTRLKENIMDKDGNLVESMKFKMGNYFSIGTESRIGRGFDRRRTRYSCSNKLRYLIEAFKKTFMGLVYVNKQIDKVVYGEDEEVMFVTDSKEKELPVLLKSASLVALNIPSFSSGIDPFSISSEIGIKNVSQEFKKELLMANQVMGDKKMEFFCYRDMKDVGLDMLKIGKSKRIHVGSGPWKIYFKELSKDEKSYFQVDGEFFQMYQPKLIEIKHYKTINVVK</sequence>
<dbReference type="Pfam" id="PF00781">
    <property type="entry name" value="DAGK_cat"/>
    <property type="match status" value="1"/>
</dbReference>
<dbReference type="GO" id="GO:0004143">
    <property type="term" value="F:ATP-dependent diacylglycerol kinase activity"/>
    <property type="evidence" value="ECO:0007669"/>
    <property type="project" value="UniProtKB-EC"/>
</dbReference>
<dbReference type="Pfam" id="PF00609">
    <property type="entry name" value="DAGK_acc"/>
    <property type="match status" value="1"/>
</dbReference>
<dbReference type="PANTHER" id="PTHR11255:SF121">
    <property type="entry name" value="DIACYLGLYCEROL KINASE (ATP)"/>
    <property type="match status" value="1"/>
</dbReference>
<keyword evidence="3 6" id="KW-0547">Nucleotide-binding</keyword>
<dbReference type="AlphaFoldDB" id="A0A3B0MNC8"/>
<dbReference type="InterPro" id="IPR001206">
    <property type="entry name" value="Diacylglycerol_kinase_cat_dom"/>
</dbReference>
<evidence type="ECO:0000313" key="9">
    <source>
        <dbReference type="EMBL" id="SVP91601.1"/>
    </source>
</evidence>
<protein>
    <recommendedName>
        <fullName evidence="6">Diacylglycerol kinase</fullName>
        <shortName evidence="6">DAG kinase</shortName>
        <ecNumber evidence="6">2.7.1.107</ecNumber>
    </recommendedName>
</protein>
<keyword evidence="2 6" id="KW-0808">Transferase</keyword>
<evidence type="ECO:0000259" key="7">
    <source>
        <dbReference type="PROSITE" id="PS50146"/>
    </source>
</evidence>
<evidence type="ECO:0000256" key="4">
    <source>
        <dbReference type="ARBA" id="ARBA00022777"/>
    </source>
</evidence>
<gene>
    <name evidence="8" type="ORF">TAT_000169000</name>
    <name evidence="9" type="ORF">TAV_000169200</name>
</gene>
<dbReference type="EMBL" id="UIVT01000002">
    <property type="protein sequence ID" value="SVP90982.1"/>
    <property type="molecule type" value="Genomic_DNA"/>
</dbReference>
<dbReference type="EMBL" id="UIVS01000002">
    <property type="protein sequence ID" value="SVP91601.1"/>
    <property type="molecule type" value="Genomic_DNA"/>
</dbReference>
<comment type="catalytic activity">
    <reaction evidence="6">
        <text>a 1,2-diacyl-sn-glycerol + ATP = a 1,2-diacyl-sn-glycero-3-phosphate + ADP + H(+)</text>
        <dbReference type="Rhea" id="RHEA:10272"/>
        <dbReference type="ChEBI" id="CHEBI:15378"/>
        <dbReference type="ChEBI" id="CHEBI:17815"/>
        <dbReference type="ChEBI" id="CHEBI:30616"/>
        <dbReference type="ChEBI" id="CHEBI:58608"/>
        <dbReference type="ChEBI" id="CHEBI:456216"/>
        <dbReference type="EC" id="2.7.1.107"/>
    </reaction>
</comment>
<dbReference type="PANTHER" id="PTHR11255">
    <property type="entry name" value="DIACYLGLYCEROL KINASE"/>
    <property type="match status" value="1"/>
</dbReference>
<reference evidence="8" key="1">
    <citation type="submission" date="2018-07" db="EMBL/GenBank/DDBJ databases">
        <authorList>
            <person name="Quirk P.G."/>
            <person name="Krulwich T.A."/>
        </authorList>
    </citation>
    <scope>NUCLEOTIDE SEQUENCE</scope>
    <source>
        <strain evidence="8">Anand</strain>
    </source>
</reference>
<comment type="similarity">
    <text evidence="1 6">Belongs to the eukaryotic diacylglycerol kinase family.</text>
</comment>
<dbReference type="InterPro" id="IPR016064">
    <property type="entry name" value="NAD/diacylglycerol_kinase_sf"/>
</dbReference>
<dbReference type="GO" id="GO:0007200">
    <property type="term" value="P:phospholipase C-activating G protein-coupled receptor signaling pathway"/>
    <property type="evidence" value="ECO:0007669"/>
    <property type="project" value="InterPro"/>
</dbReference>
<organism evidence="8">
    <name type="scientific">Theileria annulata</name>
    <dbReference type="NCBI Taxonomy" id="5874"/>
    <lineage>
        <taxon>Eukaryota</taxon>
        <taxon>Sar</taxon>
        <taxon>Alveolata</taxon>
        <taxon>Apicomplexa</taxon>
        <taxon>Aconoidasida</taxon>
        <taxon>Piroplasmida</taxon>
        <taxon>Theileriidae</taxon>
        <taxon>Theileria</taxon>
    </lineage>
</organism>
<dbReference type="InterPro" id="IPR017438">
    <property type="entry name" value="ATP-NAD_kinase_N"/>
</dbReference>
<dbReference type="PROSITE" id="PS50146">
    <property type="entry name" value="DAGK"/>
    <property type="match status" value="1"/>
</dbReference>
<evidence type="ECO:0000256" key="3">
    <source>
        <dbReference type="ARBA" id="ARBA00022741"/>
    </source>
</evidence>
<proteinExistence type="inferred from homology"/>
<dbReference type="SMART" id="SM00046">
    <property type="entry name" value="DAGKc"/>
    <property type="match status" value="1"/>
</dbReference>
<evidence type="ECO:0000256" key="5">
    <source>
        <dbReference type="ARBA" id="ARBA00022840"/>
    </source>
</evidence>
<dbReference type="InterPro" id="IPR000756">
    <property type="entry name" value="Diacylglycerol_kin_accessory"/>
</dbReference>
<keyword evidence="4 6" id="KW-0418">Kinase</keyword>
<evidence type="ECO:0000256" key="6">
    <source>
        <dbReference type="RuleBase" id="RU361128"/>
    </source>
</evidence>
<dbReference type="InterPro" id="IPR037607">
    <property type="entry name" value="DGK"/>
</dbReference>
<dbReference type="EC" id="2.7.1.107" evidence="6"/>
<evidence type="ECO:0000256" key="2">
    <source>
        <dbReference type="ARBA" id="ARBA00022679"/>
    </source>
</evidence>
<dbReference type="GO" id="GO:0016020">
    <property type="term" value="C:membrane"/>
    <property type="evidence" value="ECO:0007669"/>
    <property type="project" value="TreeGrafter"/>
</dbReference>
<keyword evidence="5 6" id="KW-0067">ATP-binding</keyword>
<evidence type="ECO:0000256" key="1">
    <source>
        <dbReference type="ARBA" id="ARBA00009280"/>
    </source>
</evidence>
<dbReference type="SUPFAM" id="SSF111331">
    <property type="entry name" value="NAD kinase/diacylglycerol kinase-like"/>
    <property type="match status" value="1"/>
</dbReference>
<accession>A0A3B0MNC8</accession>